<evidence type="ECO:0000259" key="4">
    <source>
        <dbReference type="PROSITE" id="PS50158"/>
    </source>
</evidence>
<keyword evidence="1" id="KW-0507">mRNA processing</keyword>
<organism evidence="5 6">
    <name type="scientific">Austropuccinia psidii MF-1</name>
    <dbReference type="NCBI Taxonomy" id="1389203"/>
    <lineage>
        <taxon>Eukaryota</taxon>
        <taxon>Fungi</taxon>
        <taxon>Dikarya</taxon>
        <taxon>Basidiomycota</taxon>
        <taxon>Pucciniomycotina</taxon>
        <taxon>Pucciniomycetes</taxon>
        <taxon>Pucciniales</taxon>
        <taxon>Sphaerophragmiaceae</taxon>
        <taxon>Austropuccinia</taxon>
    </lineage>
</organism>
<dbReference type="AlphaFoldDB" id="A0A9Q3F9C8"/>
<dbReference type="GO" id="GO:0003676">
    <property type="term" value="F:nucleic acid binding"/>
    <property type="evidence" value="ECO:0007669"/>
    <property type="project" value="InterPro"/>
</dbReference>
<feature type="region of interest" description="Disordered" evidence="3">
    <location>
        <begin position="238"/>
        <end position="259"/>
    </location>
</feature>
<gene>
    <name evidence="5" type="ORF">O181_075891</name>
</gene>
<evidence type="ECO:0000256" key="1">
    <source>
        <dbReference type="ARBA" id="ARBA00022664"/>
    </source>
</evidence>
<comment type="caution">
    <text evidence="5">The sequence shown here is derived from an EMBL/GenBank/DDBJ whole genome shotgun (WGS) entry which is preliminary data.</text>
</comment>
<protein>
    <recommendedName>
        <fullName evidence="4">CCHC-type domain-containing protein</fullName>
    </recommendedName>
</protein>
<feature type="compositionally biased region" description="Low complexity" evidence="3">
    <location>
        <begin position="245"/>
        <end position="255"/>
    </location>
</feature>
<name>A0A9Q3F9C8_9BASI</name>
<dbReference type="InterPro" id="IPR054722">
    <property type="entry name" value="PolX-like_BBD"/>
</dbReference>
<evidence type="ECO:0000256" key="2">
    <source>
        <dbReference type="PROSITE-ProRule" id="PRU00047"/>
    </source>
</evidence>
<keyword evidence="2" id="KW-0479">Metal-binding</keyword>
<evidence type="ECO:0000256" key="3">
    <source>
        <dbReference type="SAM" id="MobiDB-lite"/>
    </source>
</evidence>
<dbReference type="EMBL" id="AVOT02040934">
    <property type="protein sequence ID" value="MBW0536176.1"/>
    <property type="molecule type" value="Genomic_DNA"/>
</dbReference>
<sequence length="397" mass="44928">MAESKEHSNNDMCIVMQADKQAEIFQRFISLAKKIRPQLRDDGANFNLWAKNMIMAWTTYFMGDSDYFQQTTTDNNIKRNLVARLFIEHSVHSSIYESITSRISTSDARKIFQALKDRFNRPSWSSVVYHAGFIFRNLSDRSEDINNYAMVITEAIQSLENQLGQIDSEMLTTLAIYFAVPSMHQLITPAINTLMATNPNIKVRPDDLLNMIRQISTASPSFDHSTEIARVNAASKFGKKDQHHNFNQRFNNRNNTKGNKVHALNWKSGSGTFNPDLPCHYCGKTGHWSPKCPIKAKAIEMRGKMQQRQINIAGMGVVPSLEDHEALLDSGAMHSVVGNISLFTSLQTTDRILSVASSESFEVDGIGTIFLRTLQGSFRFNNVLYCRSIPGFQHPDF</sequence>
<dbReference type="Proteomes" id="UP000765509">
    <property type="component" value="Unassembled WGS sequence"/>
</dbReference>
<dbReference type="SMART" id="SM00343">
    <property type="entry name" value="ZnF_C2HC"/>
    <property type="match status" value="1"/>
</dbReference>
<dbReference type="OrthoDB" id="2518964at2759"/>
<dbReference type="PROSITE" id="PS50158">
    <property type="entry name" value="ZF_CCHC"/>
    <property type="match status" value="1"/>
</dbReference>
<dbReference type="InterPro" id="IPR036875">
    <property type="entry name" value="Znf_CCHC_sf"/>
</dbReference>
<evidence type="ECO:0000313" key="6">
    <source>
        <dbReference type="Proteomes" id="UP000765509"/>
    </source>
</evidence>
<proteinExistence type="predicted"/>
<dbReference type="Pfam" id="PF00098">
    <property type="entry name" value="zf-CCHC"/>
    <property type="match status" value="1"/>
</dbReference>
<accession>A0A9Q3F9C8</accession>
<dbReference type="InterPro" id="IPR001878">
    <property type="entry name" value="Znf_CCHC"/>
</dbReference>
<keyword evidence="2" id="KW-0862">Zinc</keyword>
<dbReference type="GO" id="GO:0006397">
    <property type="term" value="P:mRNA processing"/>
    <property type="evidence" value="ECO:0007669"/>
    <property type="project" value="UniProtKB-KW"/>
</dbReference>
<dbReference type="GO" id="GO:0008270">
    <property type="term" value="F:zinc ion binding"/>
    <property type="evidence" value="ECO:0007669"/>
    <property type="project" value="UniProtKB-KW"/>
</dbReference>
<dbReference type="SUPFAM" id="SSF57756">
    <property type="entry name" value="Retrovirus zinc finger-like domains"/>
    <property type="match status" value="1"/>
</dbReference>
<feature type="domain" description="CCHC-type" evidence="4">
    <location>
        <begin position="279"/>
        <end position="293"/>
    </location>
</feature>
<dbReference type="Pfam" id="PF22936">
    <property type="entry name" value="Pol_BBD"/>
    <property type="match status" value="1"/>
</dbReference>
<keyword evidence="2" id="KW-0863">Zinc-finger</keyword>
<reference evidence="5" key="1">
    <citation type="submission" date="2021-03" db="EMBL/GenBank/DDBJ databases">
        <title>Draft genome sequence of rust myrtle Austropuccinia psidii MF-1, a brazilian biotype.</title>
        <authorList>
            <person name="Quecine M.C."/>
            <person name="Pachon D.M.R."/>
            <person name="Bonatelli M.L."/>
            <person name="Correr F.H."/>
            <person name="Franceschini L.M."/>
            <person name="Leite T.F."/>
            <person name="Margarido G.R.A."/>
            <person name="Almeida C.A."/>
            <person name="Ferrarezi J.A."/>
            <person name="Labate C.A."/>
        </authorList>
    </citation>
    <scope>NUCLEOTIDE SEQUENCE</scope>
    <source>
        <strain evidence="5">MF-1</strain>
    </source>
</reference>
<evidence type="ECO:0000313" key="5">
    <source>
        <dbReference type="EMBL" id="MBW0536176.1"/>
    </source>
</evidence>
<keyword evidence="6" id="KW-1185">Reference proteome</keyword>